<dbReference type="HOGENOM" id="CLU_1886213_0_0_1"/>
<accession>F4RMR4</accession>
<evidence type="ECO:0000256" key="1">
    <source>
        <dbReference type="SAM" id="MobiDB-lite"/>
    </source>
</evidence>
<dbReference type="InParanoid" id="F4RMR4"/>
<sequence>MTMQPKDINTRGAHCDTKNAVQLSADEPVTLSSTDYKPPGSTRVNTRNLQTPEACETISKYSLPPFPFARQPQLPPARSKPVPKSKIPIMTQAGIFCPKPRDGSVRRRLRLLNQRSYHTDHDPLLTQTDATSRSK</sequence>
<dbReference type="AlphaFoldDB" id="F4RMR4"/>
<dbReference type="KEGG" id="mlr:MELLADRAFT_63468"/>
<evidence type="ECO:0000313" key="3">
    <source>
        <dbReference type="Proteomes" id="UP000001072"/>
    </source>
</evidence>
<name>F4RMR4_MELLP</name>
<keyword evidence="3" id="KW-1185">Reference proteome</keyword>
<dbReference type="VEuPathDB" id="FungiDB:MELLADRAFT_63468"/>
<reference evidence="3" key="1">
    <citation type="journal article" date="2011" name="Proc. Natl. Acad. Sci. U.S.A.">
        <title>Obligate biotrophy features unraveled by the genomic analysis of rust fungi.</title>
        <authorList>
            <person name="Duplessis S."/>
            <person name="Cuomo C.A."/>
            <person name="Lin Y.-C."/>
            <person name="Aerts A."/>
            <person name="Tisserant E."/>
            <person name="Veneault-Fourrey C."/>
            <person name="Joly D.L."/>
            <person name="Hacquard S."/>
            <person name="Amselem J."/>
            <person name="Cantarel B.L."/>
            <person name="Chiu R."/>
            <person name="Coutinho P.M."/>
            <person name="Feau N."/>
            <person name="Field M."/>
            <person name="Frey P."/>
            <person name="Gelhaye E."/>
            <person name="Goldberg J."/>
            <person name="Grabherr M.G."/>
            <person name="Kodira C.D."/>
            <person name="Kohler A."/>
            <person name="Kuees U."/>
            <person name="Lindquist E.A."/>
            <person name="Lucas S.M."/>
            <person name="Mago R."/>
            <person name="Mauceli E."/>
            <person name="Morin E."/>
            <person name="Murat C."/>
            <person name="Pangilinan J.L."/>
            <person name="Park R."/>
            <person name="Pearson M."/>
            <person name="Quesneville H."/>
            <person name="Rouhier N."/>
            <person name="Sakthikumar S."/>
            <person name="Salamov A.A."/>
            <person name="Schmutz J."/>
            <person name="Selles B."/>
            <person name="Shapiro H."/>
            <person name="Tanguay P."/>
            <person name="Tuskan G.A."/>
            <person name="Henrissat B."/>
            <person name="Van de Peer Y."/>
            <person name="Rouze P."/>
            <person name="Ellis J.G."/>
            <person name="Dodds P.N."/>
            <person name="Schein J.E."/>
            <person name="Zhong S."/>
            <person name="Hamelin R.C."/>
            <person name="Grigoriev I.V."/>
            <person name="Szabo L.J."/>
            <person name="Martin F."/>
        </authorList>
    </citation>
    <scope>NUCLEOTIDE SEQUENCE [LARGE SCALE GENOMIC DNA]</scope>
    <source>
        <strain evidence="3">98AG31 / pathotype 3-4-7</strain>
    </source>
</reference>
<gene>
    <name evidence="2" type="ORF">MELLADRAFT_63468</name>
</gene>
<dbReference type="EMBL" id="GL883109">
    <property type="protein sequence ID" value="EGG06155.1"/>
    <property type="molecule type" value="Genomic_DNA"/>
</dbReference>
<dbReference type="GeneID" id="18930098"/>
<evidence type="ECO:0000313" key="2">
    <source>
        <dbReference type="EMBL" id="EGG06155.1"/>
    </source>
</evidence>
<protein>
    <submittedName>
        <fullName evidence="2">Uncharacterized protein</fullName>
    </submittedName>
</protein>
<dbReference type="Proteomes" id="UP000001072">
    <property type="component" value="Unassembled WGS sequence"/>
</dbReference>
<feature type="region of interest" description="Disordered" evidence="1">
    <location>
        <begin position="66"/>
        <end position="86"/>
    </location>
</feature>
<organism evidence="3">
    <name type="scientific">Melampsora larici-populina (strain 98AG31 / pathotype 3-4-7)</name>
    <name type="common">Poplar leaf rust fungus</name>
    <dbReference type="NCBI Taxonomy" id="747676"/>
    <lineage>
        <taxon>Eukaryota</taxon>
        <taxon>Fungi</taxon>
        <taxon>Dikarya</taxon>
        <taxon>Basidiomycota</taxon>
        <taxon>Pucciniomycotina</taxon>
        <taxon>Pucciniomycetes</taxon>
        <taxon>Pucciniales</taxon>
        <taxon>Melampsoraceae</taxon>
        <taxon>Melampsora</taxon>
    </lineage>
</organism>
<dbReference type="RefSeq" id="XP_007410393.1">
    <property type="nucleotide sequence ID" value="XM_007410331.1"/>
</dbReference>
<proteinExistence type="predicted"/>
<feature type="region of interest" description="Disordered" evidence="1">
    <location>
        <begin position="1"/>
        <end position="22"/>
    </location>
</feature>